<protein>
    <submittedName>
        <fullName evidence="1">Chemotaxis protein CheZ</fullName>
    </submittedName>
</protein>
<dbReference type="SUPFAM" id="SSF75708">
    <property type="entry name" value="Chemotaxis phosphatase CheZ"/>
    <property type="match status" value="1"/>
</dbReference>
<dbReference type="AlphaFoldDB" id="A0A7V2B0E1"/>
<name>A0A7V2B0E1_RHOMR</name>
<dbReference type="GO" id="GO:0009288">
    <property type="term" value="C:bacterial-type flagellum"/>
    <property type="evidence" value="ECO:0007669"/>
    <property type="project" value="InterPro"/>
</dbReference>
<organism evidence="1">
    <name type="scientific">Rhodothermus marinus</name>
    <name type="common">Rhodothermus obamensis</name>
    <dbReference type="NCBI Taxonomy" id="29549"/>
    <lineage>
        <taxon>Bacteria</taxon>
        <taxon>Pseudomonadati</taxon>
        <taxon>Rhodothermota</taxon>
        <taxon>Rhodothermia</taxon>
        <taxon>Rhodothermales</taxon>
        <taxon>Rhodothermaceae</taxon>
        <taxon>Rhodothermus</taxon>
    </lineage>
</organism>
<dbReference type="InterPro" id="IPR007439">
    <property type="entry name" value="Chemotax_Pase_CheZ"/>
</dbReference>
<dbReference type="GO" id="GO:0050920">
    <property type="term" value="P:regulation of chemotaxis"/>
    <property type="evidence" value="ECO:0007669"/>
    <property type="project" value="InterPro"/>
</dbReference>
<comment type="caution">
    <text evidence="1">The sequence shown here is derived from an EMBL/GenBank/DDBJ whole genome shotgun (WGS) entry which is preliminary data.</text>
</comment>
<dbReference type="Pfam" id="PF04344">
    <property type="entry name" value="CheZ"/>
    <property type="match status" value="1"/>
</dbReference>
<proteinExistence type="predicted"/>
<reference evidence="1" key="1">
    <citation type="journal article" date="2020" name="mSystems">
        <title>Genome- and Community-Level Interaction Insights into Carbon Utilization and Element Cycling Functions of Hydrothermarchaeota in Hydrothermal Sediment.</title>
        <authorList>
            <person name="Zhou Z."/>
            <person name="Liu Y."/>
            <person name="Xu W."/>
            <person name="Pan J."/>
            <person name="Luo Z.H."/>
            <person name="Li M."/>
        </authorList>
    </citation>
    <scope>NUCLEOTIDE SEQUENCE [LARGE SCALE GENOMIC DNA]</scope>
    <source>
        <strain evidence="1">SpSt-143</strain>
    </source>
</reference>
<accession>A0A7V2B0E1</accession>
<dbReference type="Gene3D" id="1.10.287.500">
    <property type="entry name" value="Helix hairpin bin"/>
    <property type="match status" value="1"/>
</dbReference>
<evidence type="ECO:0000313" key="1">
    <source>
        <dbReference type="EMBL" id="HER96000.1"/>
    </source>
</evidence>
<sequence length="307" mass="34237">MATQHIHDLLSKLNELRAVFILGQRAIPFIEEVVYFLREISPLLEEVNDSLADSTRKMPKASSQLKSVTQATEMATTEILDLIDVVLRELDEFNQSRSQAPQYLEQLIALDQELQQRLPSALRAELEACFATRHQLYAALQEPLVHQDRLIASVRERMNRIMLALQVQDITAQQLAAVNHLIESVRQRMAHLIQRLGGEVLEGLDMASLFTPGTFDPHAHYDRSGKRQQRADAIIEAFQQGDLAEAPLASQDEIDALFSGSAPTSQSAIDALFNGTPTSQQEIDALFGGKTPASQDEIDALFNKPRS</sequence>
<gene>
    <name evidence="1" type="ORF">ENO59_05730</name>
</gene>
<dbReference type="EMBL" id="DSGB01000004">
    <property type="protein sequence ID" value="HER96000.1"/>
    <property type="molecule type" value="Genomic_DNA"/>
</dbReference>
<dbReference type="GO" id="GO:0003824">
    <property type="term" value="F:catalytic activity"/>
    <property type="evidence" value="ECO:0007669"/>
    <property type="project" value="InterPro"/>
</dbReference>